<dbReference type="KEGG" id="vg:16511479"/>
<dbReference type="GeneID" id="16511479"/>
<name>S6ANB4_9CAUD</name>
<organism evidence="2 3">
    <name type="scientific">Bacillus phage phiNIT1</name>
    <dbReference type="NCBI Taxonomy" id="207656"/>
    <lineage>
        <taxon>Viruses</taxon>
        <taxon>Duplodnaviria</taxon>
        <taxon>Heunggongvirae</taxon>
        <taxon>Uroviricota</taxon>
        <taxon>Caudoviricetes</taxon>
        <taxon>Herelleviridae</taxon>
        <taxon>Bastillevirinae</taxon>
        <taxon>Nitunavirus</taxon>
        <taxon>Nitunavirus NIT1</taxon>
    </lineage>
</organism>
<evidence type="ECO:0000313" key="3">
    <source>
        <dbReference type="Proteomes" id="UP000014701"/>
    </source>
</evidence>
<dbReference type="Proteomes" id="UP000014701">
    <property type="component" value="Segment"/>
</dbReference>
<evidence type="ECO:0000313" key="2">
    <source>
        <dbReference type="EMBL" id="BAN59508.1"/>
    </source>
</evidence>
<dbReference type="InterPro" id="IPR001190">
    <property type="entry name" value="SRCR"/>
</dbReference>
<accession>S6ANB4</accession>
<dbReference type="EMBL" id="AP013029">
    <property type="protein sequence ID" value="BAN59508.1"/>
    <property type="molecule type" value="Genomic_DNA"/>
</dbReference>
<keyword evidence="3" id="KW-1185">Reference proteome</keyword>
<sequence>MDKLKEIEIIKVAMFNYLTNQEETLRLLQESGKDASGLIEWRRDTADVYSKVCEKYWNLKWQRDEESEEDTV</sequence>
<reference evidence="2 3" key="1">
    <citation type="submission" date="2013-02" db="EMBL/GenBank/DDBJ databases">
        <title>phiNIT1 genome sequensing.</title>
        <authorList>
            <person name="Ozaki T."/>
            <person name="Kaneko J."/>
        </authorList>
    </citation>
    <scope>NUCLEOTIDE SEQUENCE [LARGE SCALE GENOMIC DNA]</scope>
    <source>
        <strain evidence="2">PhiNIT1</strain>
    </source>
</reference>
<feature type="domain" description="SRCR" evidence="1">
    <location>
        <begin position="25"/>
        <end position="72"/>
    </location>
</feature>
<proteinExistence type="predicted"/>
<dbReference type="PROSITE" id="PS50287">
    <property type="entry name" value="SRCR_2"/>
    <property type="match status" value="1"/>
</dbReference>
<gene>
    <name evidence="2" type="primary">orf72</name>
</gene>
<protein>
    <recommendedName>
        <fullName evidence="1">SRCR domain-containing protein</fullName>
    </recommendedName>
</protein>
<dbReference type="RefSeq" id="YP_008318276.1">
    <property type="nucleotide sequence ID" value="NC_021856.1"/>
</dbReference>
<evidence type="ECO:0000259" key="1">
    <source>
        <dbReference type="PROSITE" id="PS50287"/>
    </source>
</evidence>
<dbReference type="GO" id="GO:0016020">
    <property type="term" value="C:membrane"/>
    <property type="evidence" value="ECO:0007669"/>
    <property type="project" value="InterPro"/>
</dbReference>